<feature type="compositionally biased region" description="Basic and acidic residues" evidence="4">
    <location>
        <begin position="362"/>
        <end position="380"/>
    </location>
</feature>
<evidence type="ECO:0000313" key="6">
    <source>
        <dbReference type="Proteomes" id="UP001652622"/>
    </source>
</evidence>
<feature type="compositionally biased region" description="Polar residues" evidence="4">
    <location>
        <begin position="429"/>
        <end position="438"/>
    </location>
</feature>
<evidence type="ECO:0000256" key="4">
    <source>
        <dbReference type="SAM" id="MobiDB-lite"/>
    </source>
</evidence>
<dbReference type="OMA" id="HFLDMCM"/>
<evidence type="ECO:0000256" key="1">
    <source>
        <dbReference type="ARBA" id="ARBA00004496"/>
    </source>
</evidence>
<dbReference type="GO" id="GO:0005829">
    <property type="term" value="C:cytosol"/>
    <property type="evidence" value="ECO:0007669"/>
    <property type="project" value="TreeGrafter"/>
</dbReference>
<reference evidence="7" key="1">
    <citation type="submission" date="2025-08" db="UniProtKB">
        <authorList>
            <consortium name="RefSeq"/>
        </authorList>
    </citation>
    <scope>IDENTIFICATION</scope>
    <source>
        <tissue evidence="7">Blood</tissue>
    </source>
</reference>
<dbReference type="GO" id="GO:0097431">
    <property type="term" value="C:mitotic spindle pole"/>
    <property type="evidence" value="ECO:0007669"/>
    <property type="project" value="TreeGrafter"/>
</dbReference>
<dbReference type="PANTHER" id="PTHR16181">
    <property type="entry name" value="PROTEIN FAM83A-RELATED"/>
    <property type="match status" value="1"/>
</dbReference>
<feature type="region of interest" description="Disordered" evidence="4">
    <location>
        <begin position="429"/>
        <end position="485"/>
    </location>
</feature>
<dbReference type="InterPro" id="IPR012461">
    <property type="entry name" value="SACK1"/>
</dbReference>
<comment type="subcellular location">
    <subcellularLocation>
        <location evidence="1">Cytoplasm</location>
    </subcellularLocation>
</comment>
<feature type="domain" description="Scaffolding anchor of CK1" evidence="5">
    <location>
        <begin position="23"/>
        <end position="292"/>
    </location>
</feature>
<organism evidence="6 7">
    <name type="scientific">Pantherophis guttatus</name>
    <name type="common">Corn snake</name>
    <name type="synonym">Elaphe guttata</name>
    <dbReference type="NCBI Taxonomy" id="94885"/>
    <lineage>
        <taxon>Eukaryota</taxon>
        <taxon>Metazoa</taxon>
        <taxon>Chordata</taxon>
        <taxon>Craniata</taxon>
        <taxon>Vertebrata</taxon>
        <taxon>Euteleostomi</taxon>
        <taxon>Lepidosauria</taxon>
        <taxon>Squamata</taxon>
        <taxon>Bifurcata</taxon>
        <taxon>Unidentata</taxon>
        <taxon>Episquamata</taxon>
        <taxon>Toxicofera</taxon>
        <taxon>Serpentes</taxon>
        <taxon>Colubroidea</taxon>
        <taxon>Colubridae</taxon>
        <taxon>Colubrinae</taxon>
        <taxon>Pantherophis</taxon>
    </lineage>
</organism>
<proteinExistence type="inferred from homology"/>
<dbReference type="GO" id="GO:0007165">
    <property type="term" value="P:signal transduction"/>
    <property type="evidence" value="ECO:0007669"/>
    <property type="project" value="TreeGrafter"/>
</dbReference>
<keyword evidence="6" id="KW-1185">Reference proteome</keyword>
<dbReference type="Pfam" id="PF07894">
    <property type="entry name" value="SACK1"/>
    <property type="match status" value="1"/>
</dbReference>
<dbReference type="GO" id="GO:1902808">
    <property type="term" value="P:positive regulation of cell cycle G1/S phase transition"/>
    <property type="evidence" value="ECO:0007669"/>
    <property type="project" value="TreeGrafter"/>
</dbReference>
<feature type="region of interest" description="Disordered" evidence="4">
    <location>
        <begin position="351"/>
        <end position="389"/>
    </location>
</feature>
<dbReference type="AlphaFoldDB" id="A0A6P9BEY6"/>
<dbReference type="GO" id="GO:0019901">
    <property type="term" value="F:protein kinase binding"/>
    <property type="evidence" value="ECO:0007669"/>
    <property type="project" value="TreeGrafter"/>
</dbReference>
<evidence type="ECO:0000256" key="3">
    <source>
        <dbReference type="ARBA" id="ARBA00022490"/>
    </source>
</evidence>
<evidence type="ECO:0000259" key="5">
    <source>
        <dbReference type="Pfam" id="PF07894"/>
    </source>
</evidence>
<evidence type="ECO:0000313" key="7">
    <source>
        <dbReference type="RefSeq" id="XP_034269827.1"/>
    </source>
</evidence>
<dbReference type="FunFam" id="3.30.870.10:FF:000004">
    <property type="entry name" value="protein FAM83H isoform X2"/>
    <property type="match status" value="1"/>
</dbReference>
<dbReference type="KEGG" id="pgut:117663641"/>
<sequence length="588" mass="66221">MANQSQCLDDAPFRSLRGWEPIPPPAYNEAQRLALEELIAKGRPAFQAFLRREKMSSFLSDPEIQAILRAAVQPLGTNESVSATDQALNNSLDCSSLTYFPVQSDVEPPVLELGWPAFVTGSFRGLTRVETYFQPCFGEIIYACKEAVRKQIRSAREVIAVVMDTFTDMDIFRDLQEACKKRLVPVYILLDQNFLCDFLEMCKNLEFSPEQENLMRVRTITGNSYYARSGAKIIGSVHEKFMLVDGVRVTTGSYSFTWTDGKLNSSNLLLLSGQIVEHFDLEFRILYAQSKPLNSKLPQSCRTSVFHEHLDNKLTPCKDFTVGNLLRAEFARLSSSPKKLEREIEQVKELQGGRISAKRPHLSGEEEWHSGSEILTKPKETNSQSTQTETLDEKRATTFLNCATQTTTSVVSATTQTTTRSRMVGTQTTVVLKTSMTQTDKRDNVEVPMAQRIPDQRIPDQRISSKEGSPISRKSTSTSSSARSLSSLSSQCSRASSAGSLTSLRSVDYSVNHRGDYFRKLNKEREFHYSVIRTKLNHMVSMLSRRGSAAENYRSCHPVRCNLKPRQQISTSLINLRDFALYSSSDCF</sequence>
<dbReference type="InParanoid" id="A0A6P9BEY6"/>
<dbReference type="SUPFAM" id="SSF56024">
    <property type="entry name" value="Phospholipase D/nuclease"/>
    <property type="match status" value="1"/>
</dbReference>
<dbReference type="GO" id="GO:1902480">
    <property type="term" value="P:protein localization to mitotic spindle"/>
    <property type="evidence" value="ECO:0007669"/>
    <property type="project" value="TreeGrafter"/>
</dbReference>
<protein>
    <submittedName>
        <fullName evidence="7">Protein FAM83D</fullName>
    </submittedName>
</protein>
<keyword evidence="3" id="KW-0963">Cytoplasm</keyword>
<dbReference type="Gene3D" id="3.30.870.10">
    <property type="entry name" value="Endonuclease Chain A"/>
    <property type="match status" value="1"/>
</dbReference>
<feature type="compositionally biased region" description="Basic and acidic residues" evidence="4">
    <location>
        <begin position="454"/>
        <end position="465"/>
    </location>
</feature>
<dbReference type="PANTHER" id="PTHR16181:SF29">
    <property type="entry name" value="PROTEIN FAM83A-RELATED"/>
    <property type="match status" value="1"/>
</dbReference>
<comment type="similarity">
    <text evidence="2">Belongs to the FAM83 family.</text>
</comment>
<accession>A0A6P9BEY6</accession>
<evidence type="ECO:0000256" key="2">
    <source>
        <dbReference type="ARBA" id="ARBA00006937"/>
    </source>
</evidence>
<dbReference type="GO" id="GO:0070372">
    <property type="term" value="P:regulation of ERK1 and ERK2 cascade"/>
    <property type="evidence" value="ECO:0007669"/>
    <property type="project" value="TreeGrafter"/>
</dbReference>
<gene>
    <name evidence="7" type="primary">FAM83D</name>
</gene>
<name>A0A6P9BEY6_PANGU</name>
<dbReference type="Proteomes" id="UP001652622">
    <property type="component" value="Unplaced"/>
</dbReference>
<dbReference type="GeneID" id="117663641"/>
<dbReference type="InterPro" id="IPR050944">
    <property type="entry name" value="FAM83"/>
</dbReference>
<feature type="compositionally biased region" description="Low complexity" evidence="4">
    <location>
        <begin position="469"/>
        <end position="485"/>
    </location>
</feature>
<dbReference type="RefSeq" id="XP_034269827.1">
    <property type="nucleotide sequence ID" value="XM_034413936.1"/>
</dbReference>
<dbReference type="OrthoDB" id="9882762at2759"/>
<dbReference type="GO" id="GO:0032006">
    <property type="term" value="P:regulation of TOR signaling"/>
    <property type="evidence" value="ECO:0007669"/>
    <property type="project" value="TreeGrafter"/>
</dbReference>
<dbReference type="CTD" id="81610"/>